<protein>
    <submittedName>
        <fullName evidence="1">Uncharacterized protein</fullName>
    </submittedName>
</protein>
<dbReference type="Proteomes" id="UP000281553">
    <property type="component" value="Unassembled WGS sequence"/>
</dbReference>
<name>A0A3P7NNC9_DIBLA</name>
<dbReference type="OrthoDB" id="6277121at2759"/>
<dbReference type="EMBL" id="UYRU01103664">
    <property type="protein sequence ID" value="VDN42110.1"/>
    <property type="molecule type" value="Genomic_DNA"/>
</dbReference>
<accession>A0A3P7NNC9</accession>
<proteinExistence type="predicted"/>
<reference evidence="1 2" key="1">
    <citation type="submission" date="2018-11" db="EMBL/GenBank/DDBJ databases">
        <authorList>
            <consortium name="Pathogen Informatics"/>
        </authorList>
    </citation>
    <scope>NUCLEOTIDE SEQUENCE [LARGE SCALE GENOMIC DNA]</scope>
</reference>
<evidence type="ECO:0000313" key="2">
    <source>
        <dbReference type="Proteomes" id="UP000281553"/>
    </source>
</evidence>
<gene>
    <name evidence="1" type="ORF">DILT_LOCUS18739</name>
</gene>
<evidence type="ECO:0000313" key="1">
    <source>
        <dbReference type="EMBL" id="VDN42110.1"/>
    </source>
</evidence>
<organism evidence="1 2">
    <name type="scientific">Dibothriocephalus latus</name>
    <name type="common">Fish tapeworm</name>
    <name type="synonym">Diphyllobothrium latum</name>
    <dbReference type="NCBI Taxonomy" id="60516"/>
    <lineage>
        <taxon>Eukaryota</taxon>
        <taxon>Metazoa</taxon>
        <taxon>Spiralia</taxon>
        <taxon>Lophotrochozoa</taxon>
        <taxon>Platyhelminthes</taxon>
        <taxon>Cestoda</taxon>
        <taxon>Eucestoda</taxon>
        <taxon>Diphyllobothriidea</taxon>
        <taxon>Diphyllobothriidae</taxon>
        <taxon>Dibothriocephalus</taxon>
    </lineage>
</organism>
<dbReference type="AlphaFoldDB" id="A0A3P7NNC9"/>
<sequence length="167" mass="18783">MANNLLENLLAQLSQVSLQSSRLTLSCDYPRWEARMRDYLEGVDEASQTRTILAQLEDDVYDLARAAGASSTQSVEDLFKTLSGVLRQANPSWILISEFRQQLQGPLESVLQYQEALRLLGKQAYPQLDLNSLNYMVMEQFVNGLSDPEVRKAYPRLAHPGKCDGTS</sequence>
<keyword evidence="2" id="KW-1185">Reference proteome</keyword>